<dbReference type="AlphaFoldDB" id="A0AA37KKN9"/>
<sequence>MFFYYINLISFEKQKQTVLNIQKLNDHEKTFVVLVGMPVPYDRNGNGKNCKGAGYRLV</sequence>
<accession>A0AA37KKN9</accession>
<comment type="caution">
    <text evidence="1">The sequence shown here is derived from an EMBL/GenBank/DDBJ whole genome shotgun (WGS) entry which is preliminary data.</text>
</comment>
<dbReference type="EMBL" id="BQOB01000001">
    <property type="protein sequence ID" value="GKH82701.1"/>
    <property type="molecule type" value="Genomic_DNA"/>
</dbReference>
<proteinExistence type="predicted"/>
<protein>
    <submittedName>
        <fullName evidence="1">Uncharacterized protein</fullName>
    </submittedName>
</protein>
<evidence type="ECO:0000313" key="2">
    <source>
        <dbReference type="Proteomes" id="UP001055104"/>
    </source>
</evidence>
<gene>
    <name evidence="1" type="ORF">CE91St7_35850</name>
</gene>
<reference evidence="1" key="1">
    <citation type="submission" date="2022-01" db="EMBL/GenBank/DDBJ databases">
        <title>Novel bile acid biosynthetic pathways are enriched in the microbiome of centenarians.</title>
        <authorList>
            <person name="Sato Y."/>
            <person name="Atarashi K."/>
            <person name="Plichta R.D."/>
            <person name="Arai Y."/>
            <person name="Sasajima S."/>
            <person name="Kearney M.S."/>
            <person name="Suda W."/>
            <person name="Takeshita K."/>
            <person name="Sasaki T."/>
            <person name="Okamoto S."/>
            <person name="Skelly N.A."/>
            <person name="Okamura Y."/>
            <person name="Vlamakis H."/>
            <person name="Li Y."/>
            <person name="Tanoue T."/>
            <person name="Takei H."/>
            <person name="Nittono H."/>
            <person name="Narushima S."/>
            <person name="Irie J."/>
            <person name="Itoh H."/>
            <person name="Moriya K."/>
            <person name="Sugiura Y."/>
            <person name="Suematsu M."/>
            <person name="Moritoki N."/>
            <person name="Shibata S."/>
            <person name="Littman R.D."/>
            <person name="Fischbach A.M."/>
            <person name="Uwamino Y."/>
            <person name="Inoue T."/>
            <person name="Honda A."/>
            <person name="Hattori M."/>
            <person name="Murai T."/>
            <person name="Xavier J.R."/>
            <person name="Hirose N."/>
            <person name="Honda K."/>
        </authorList>
    </citation>
    <scope>NUCLEOTIDE SEQUENCE</scope>
    <source>
        <strain evidence="1">CE91-St7</strain>
    </source>
</reference>
<evidence type="ECO:0000313" key="1">
    <source>
        <dbReference type="EMBL" id="GKH82701.1"/>
    </source>
</evidence>
<name>A0AA37KKN9_9BACT</name>
<dbReference type="Proteomes" id="UP001055104">
    <property type="component" value="Unassembled WGS sequence"/>
</dbReference>
<organism evidence="1 2">
    <name type="scientific">Phocaeicola dorei</name>
    <dbReference type="NCBI Taxonomy" id="357276"/>
    <lineage>
        <taxon>Bacteria</taxon>
        <taxon>Pseudomonadati</taxon>
        <taxon>Bacteroidota</taxon>
        <taxon>Bacteroidia</taxon>
        <taxon>Bacteroidales</taxon>
        <taxon>Bacteroidaceae</taxon>
        <taxon>Phocaeicola</taxon>
    </lineage>
</organism>